<dbReference type="OMA" id="ENSYLYM"/>
<dbReference type="FunCoup" id="E2BHI0">
    <property type="interactions" value="74"/>
</dbReference>
<dbReference type="InterPro" id="IPR016565">
    <property type="entry name" value="Proteasome_assmbl_chp_1"/>
</dbReference>
<organism evidence="5">
    <name type="scientific">Harpegnathos saltator</name>
    <name type="common">Jerdon's jumping ant</name>
    <dbReference type="NCBI Taxonomy" id="610380"/>
    <lineage>
        <taxon>Eukaryota</taxon>
        <taxon>Metazoa</taxon>
        <taxon>Ecdysozoa</taxon>
        <taxon>Arthropoda</taxon>
        <taxon>Hexapoda</taxon>
        <taxon>Insecta</taxon>
        <taxon>Pterygota</taxon>
        <taxon>Neoptera</taxon>
        <taxon>Endopterygota</taxon>
        <taxon>Hymenoptera</taxon>
        <taxon>Apocrita</taxon>
        <taxon>Aculeata</taxon>
        <taxon>Formicoidea</taxon>
        <taxon>Formicidae</taxon>
        <taxon>Ponerinae</taxon>
        <taxon>Ponerini</taxon>
        <taxon>Harpegnathos</taxon>
    </lineage>
</organism>
<evidence type="ECO:0000256" key="3">
    <source>
        <dbReference type="ARBA" id="ARBA00023186"/>
    </source>
</evidence>
<dbReference type="GO" id="GO:0070628">
    <property type="term" value="F:proteasome binding"/>
    <property type="evidence" value="ECO:0007669"/>
    <property type="project" value="TreeGrafter"/>
</dbReference>
<dbReference type="GO" id="GO:0000502">
    <property type="term" value="C:proteasome complex"/>
    <property type="evidence" value="ECO:0007669"/>
    <property type="project" value="UniProtKB-KW"/>
</dbReference>
<dbReference type="GO" id="GO:0005783">
    <property type="term" value="C:endoplasmic reticulum"/>
    <property type="evidence" value="ECO:0007669"/>
    <property type="project" value="InterPro"/>
</dbReference>
<sequence>MVSHFGEVVFPSSRAFWDDEDEYELAENLENRLKLCFHWQKNKPEDIKKFIVIEGDPLIPFAQQCLCHKIEESCIIKDENDKKVSVIYEMDKQLYLCIILPQFNTKDTGIFINEASTLIISDLLLKTENTLAIMCRHMSQFQGTNIPNDPSFLRILTTKNINDFECEVKTLEQPNIIFGVGAGVLSHAEFMNMSAKLYILYIDGFVLDSKCAEPILKVLNNELPGKLQHLKFAENFFSKGNLYM</sequence>
<dbReference type="PANTHER" id="PTHR15069:SF1">
    <property type="entry name" value="PROTEASOME ASSEMBLY CHAPERONE 1"/>
    <property type="match status" value="1"/>
</dbReference>
<gene>
    <name evidence="4" type="ORF">EAI_10291</name>
</gene>
<evidence type="ECO:0000256" key="1">
    <source>
        <dbReference type="ARBA" id="ARBA00005261"/>
    </source>
</evidence>
<dbReference type="OrthoDB" id="17536at2759"/>
<proteinExistence type="inferred from homology"/>
<dbReference type="AlphaFoldDB" id="E2BHI0"/>
<dbReference type="Proteomes" id="UP000008237">
    <property type="component" value="Unassembled WGS sequence"/>
</dbReference>
<comment type="similarity">
    <text evidence="1">Belongs to the PSMG1 family.</text>
</comment>
<protein>
    <recommendedName>
        <fullName evidence="2">Proteasome assembly chaperone 1</fullName>
    </recommendedName>
</protein>
<keyword evidence="5" id="KW-1185">Reference proteome</keyword>
<dbReference type="Pfam" id="PF16094">
    <property type="entry name" value="PAC1"/>
    <property type="match status" value="1"/>
</dbReference>
<evidence type="ECO:0000313" key="5">
    <source>
        <dbReference type="Proteomes" id="UP000008237"/>
    </source>
</evidence>
<dbReference type="STRING" id="610380.E2BHI0"/>
<dbReference type="GO" id="GO:0080129">
    <property type="term" value="P:proteasome core complex assembly"/>
    <property type="evidence" value="ECO:0007669"/>
    <property type="project" value="TreeGrafter"/>
</dbReference>
<name>E2BHI0_HARSA</name>
<dbReference type="InParanoid" id="E2BHI0"/>
<keyword evidence="4" id="KW-0647">Proteasome</keyword>
<evidence type="ECO:0000313" key="4">
    <source>
        <dbReference type="EMBL" id="EFN84833.1"/>
    </source>
</evidence>
<evidence type="ECO:0000256" key="2">
    <source>
        <dbReference type="ARBA" id="ARBA00019180"/>
    </source>
</evidence>
<keyword evidence="3" id="KW-0143">Chaperone</keyword>
<dbReference type="EMBL" id="GL448301">
    <property type="protein sequence ID" value="EFN84833.1"/>
    <property type="molecule type" value="Genomic_DNA"/>
</dbReference>
<reference evidence="4 5" key="1">
    <citation type="journal article" date="2010" name="Science">
        <title>Genomic comparison of the ants Camponotus floridanus and Harpegnathos saltator.</title>
        <authorList>
            <person name="Bonasio R."/>
            <person name="Zhang G."/>
            <person name="Ye C."/>
            <person name="Mutti N.S."/>
            <person name="Fang X."/>
            <person name="Qin N."/>
            <person name="Donahue G."/>
            <person name="Yang P."/>
            <person name="Li Q."/>
            <person name="Li C."/>
            <person name="Zhang P."/>
            <person name="Huang Z."/>
            <person name="Berger S.L."/>
            <person name="Reinberg D."/>
            <person name="Wang J."/>
            <person name="Liebig J."/>
        </authorList>
    </citation>
    <scope>NUCLEOTIDE SEQUENCE [LARGE SCALE GENOMIC DNA]</scope>
    <source>
        <strain evidence="4 5">R22 G/1</strain>
    </source>
</reference>
<accession>E2BHI0</accession>
<dbReference type="PANTHER" id="PTHR15069">
    <property type="entry name" value="PROTEASOME ASSEMBLY CHAPERONE 1"/>
    <property type="match status" value="1"/>
</dbReference>